<dbReference type="OrthoDB" id="7068944at2"/>
<evidence type="ECO:0000256" key="7">
    <source>
        <dbReference type="SAM" id="Phobius"/>
    </source>
</evidence>
<keyword evidence="6 7" id="KW-0472">Membrane</keyword>
<keyword evidence="5 7" id="KW-1133">Transmembrane helix</keyword>
<feature type="transmembrane region" description="Helical" evidence="7">
    <location>
        <begin position="51"/>
        <end position="75"/>
    </location>
</feature>
<feature type="transmembrane region" description="Helical" evidence="7">
    <location>
        <begin position="12"/>
        <end position="30"/>
    </location>
</feature>
<dbReference type="eggNOG" id="ENOG5033D78">
    <property type="taxonomic scope" value="Bacteria"/>
</dbReference>
<comment type="similarity">
    <text evidence="2">Belongs to the UPF0719 family.</text>
</comment>
<dbReference type="EMBL" id="JH603169">
    <property type="protein sequence ID" value="EIC22266.1"/>
    <property type="molecule type" value="Genomic_DNA"/>
</dbReference>
<reference evidence="8 9" key="2">
    <citation type="submission" date="2011-11" db="EMBL/GenBank/DDBJ databases">
        <authorList>
            <consortium name="US DOE Joint Genome Institute"/>
            <person name="Lucas S."/>
            <person name="Han J."/>
            <person name="Lapidus A."/>
            <person name="Cheng J.-F."/>
            <person name="Goodwin L."/>
            <person name="Pitluck S."/>
            <person name="Peters L."/>
            <person name="Ovchinnikova G."/>
            <person name="Zhang X."/>
            <person name="Detter J.C."/>
            <person name="Han C."/>
            <person name="Tapia R."/>
            <person name="Land M."/>
            <person name="Hauser L."/>
            <person name="Kyrpides N."/>
            <person name="Ivanova N."/>
            <person name="Pagani I."/>
            <person name="Vogl K."/>
            <person name="Liu Z."/>
            <person name="Overmann J."/>
            <person name="Frigaard N.-U."/>
            <person name="Bryant D."/>
            <person name="Woyke T."/>
        </authorList>
    </citation>
    <scope>NUCLEOTIDE SEQUENCE [LARGE SCALE GENOMIC DNA]</scope>
    <source>
        <strain evidence="8 9">970</strain>
    </source>
</reference>
<dbReference type="RefSeq" id="WP_009148946.1">
    <property type="nucleotide sequence ID" value="NZ_CP121471.1"/>
</dbReference>
<evidence type="ECO:0008006" key="10">
    <source>
        <dbReference type="Google" id="ProtNLM"/>
    </source>
</evidence>
<accession>H8Z058</accession>
<gene>
    <name evidence="8" type="ORF">Thi970DRAFT_02519</name>
</gene>
<dbReference type="HOGENOM" id="CLU_198885_0_0_6"/>
<evidence type="ECO:0000256" key="6">
    <source>
        <dbReference type="ARBA" id="ARBA00023136"/>
    </source>
</evidence>
<proteinExistence type="inferred from homology"/>
<keyword evidence="4 7" id="KW-0812">Transmembrane</keyword>
<dbReference type="GO" id="GO:0005886">
    <property type="term" value="C:plasma membrane"/>
    <property type="evidence" value="ECO:0007669"/>
    <property type="project" value="UniProtKB-SubCell"/>
</dbReference>
<dbReference type="Proteomes" id="UP000002964">
    <property type="component" value="Unassembled WGS sequence"/>
</dbReference>
<dbReference type="AlphaFoldDB" id="H8Z058"/>
<dbReference type="STRING" id="631362.Thi970DRAFT_02519"/>
<evidence type="ECO:0000256" key="4">
    <source>
        <dbReference type="ARBA" id="ARBA00022692"/>
    </source>
</evidence>
<protein>
    <recommendedName>
        <fullName evidence="10">DUF350 domain-containing protein</fullName>
    </recommendedName>
</protein>
<evidence type="ECO:0000256" key="5">
    <source>
        <dbReference type="ARBA" id="ARBA00022989"/>
    </source>
</evidence>
<dbReference type="Pfam" id="PF03994">
    <property type="entry name" value="DUF350"/>
    <property type="match status" value="1"/>
</dbReference>
<evidence type="ECO:0000313" key="9">
    <source>
        <dbReference type="Proteomes" id="UP000002964"/>
    </source>
</evidence>
<evidence type="ECO:0000313" key="8">
    <source>
        <dbReference type="EMBL" id="EIC22266.1"/>
    </source>
</evidence>
<comment type="subcellular location">
    <subcellularLocation>
        <location evidence="1">Cell membrane</location>
        <topology evidence="1">Multi-pass membrane protein</topology>
    </subcellularLocation>
</comment>
<evidence type="ECO:0000256" key="2">
    <source>
        <dbReference type="ARBA" id="ARBA00005779"/>
    </source>
</evidence>
<reference evidence="9" key="1">
    <citation type="submission" date="2011-06" db="EMBL/GenBank/DDBJ databases">
        <authorList>
            <consortium name="US DOE Joint Genome Institute (JGI-PGF)"/>
            <person name="Lucas S."/>
            <person name="Han J."/>
            <person name="Lapidus A."/>
            <person name="Cheng J.-F."/>
            <person name="Goodwin L."/>
            <person name="Pitluck S."/>
            <person name="Peters L."/>
            <person name="Land M.L."/>
            <person name="Hauser L."/>
            <person name="Vogl K."/>
            <person name="Liu Z."/>
            <person name="Overmann J."/>
            <person name="Frigaard N.-U."/>
            <person name="Bryant D.A."/>
            <person name="Woyke T.J."/>
        </authorList>
    </citation>
    <scope>NUCLEOTIDE SEQUENCE [LARGE SCALE GENOMIC DNA]</scope>
    <source>
        <strain evidence="9">970</strain>
    </source>
</reference>
<keyword evidence="9" id="KW-1185">Reference proteome</keyword>
<name>H8Z058_9GAMM</name>
<evidence type="ECO:0000256" key="1">
    <source>
        <dbReference type="ARBA" id="ARBA00004651"/>
    </source>
</evidence>
<dbReference type="InterPro" id="IPR007140">
    <property type="entry name" value="DUF350"/>
</dbReference>
<organism evidence="8 9">
    <name type="scientific">Thiorhodovibrio frisius</name>
    <dbReference type="NCBI Taxonomy" id="631362"/>
    <lineage>
        <taxon>Bacteria</taxon>
        <taxon>Pseudomonadati</taxon>
        <taxon>Pseudomonadota</taxon>
        <taxon>Gammaproteobacteria</taxon>
        <taxon>Chromatiales</taxon>
        <taxon>Chromatiaceae</taxon>
        <taxon>Thiorhodovibrio</taxon>
    </lineage>
</organism>
<keyword evidence="3" id="KW-1003">Cell membrane</keyword>
<evidence type="ECO:0000256" key="3">
    <source>
        <dbReference type="ARBA" id="ARBA00022475"/>
    </source>
</evidence>
<sequence length="76" mass="7913">MTDSLDPAVLNFAYAFIGGVMTLVFMWLGFKLFASSLGCNVKAELARGNQAVGLAIMGIFIGVGLTLGLVIGMALN</sequence>